<geneLocation type="plasmid" evidence="1 2">
    <name>p_3</name>
</geneLocation>
<protein>
    <submittedName>
        <fullName evidence="1">Uncharacterized protein</fullName>
    </submittedName>
</protein>
<keyword evidence="1" id="KW-0614">Plasmid</keyword>
<sequence>MLNSIEVFADNGRWTGSKRIPGFAAARSATLTGAVAEAWRLAIETVREDRQWHR</sequence>
<evidence type="ECO:0000313" key="2">
    <source>
        <dbReference type="Proteomes" id="UP000515518"/>
    </source>
</evidence>
<gene>
    <name evidence="1" type="ORF">HB770_28115</name>
</gene>
<dbReference type="EMBL" id="CP050551">
    <property type="protein sequence ID" value="QND43574.1"/>
    <property type="molecule type" value="Genomic_DNA"/>
</dbReference>
<dbReference type="Proteomes" id="UP000515518">
    <property type="component" value="Plasmid p_3"/>
</dbReference>
<reference evidence="2" key="1">
    <citation type="journal article" date="2020" name="Mol. Plant Microbe">
        <title>Rhizobial microsymbionts of the narrowly endemic Oxytropis species growing in Kamchatka are characterized by significant genetic diversity and possess a set of genes that are associated with T3SS and T6SS secretion systems and can affect the development of symbiosis.</title>
        <authorList>
            <person name="Safronova V."/>
            <person name="Guro P."/>
            <person name="Sazanova A."/>
            <person name="Kuznetsova I."/>
            <person name="Belimov A."/>
            <person name="Yakubov V."/>
            <person name="Chirak E."/>
            <person name="Afonin A."/>
            <person name="Gogolev Y."/>
            <person name="Andronov E."/>
            <person name="Tikhonovich I."/>
        </authorList>
    </citation>
    <scope>NUCLEOTIDE SEQUENCE [LARGE SCALE GENOMIC DNA]</scope>
    <source>
        <strain evidence="2">RCAM0610</strain>
        <plasmid evidence="2">p_3</plasmid>
    </source>
</reference>
<evidence type="ECO:0000313" key="1">
    <source>
        <dbReference type="EMBL" id="QND43574.1"/>
    </source>
</evidence>
<accession>A0A7G6RMU2</accession>
<name>A0A7G6RMU2_RHILV</name>
<dbReference type="AlphaFoldDB" id="A0A7G6RMU2"/>
<proteinExistence type="predicted"/>
<organism evidence="1 2">
    <name type="scientific">Rhizobium leguminosarum bv. viciae</name>
    <dbReference type="NCBI Taxonomy" id="387"/>
    <lineage>
        <taxon>Bacteria</taxon>
        <taxon>Pseudomonadati</taxon>
        <taxon>Pseudomonadota</taxon>
        <taxon>Alphaproteobacteria</taxon>
        <taxon>Hyphomicrobiales</taxon>
        <taxon>Rhizobiaceae</taxon>
        <taxon>Rhizobium/Agrobacterium group</taxon>
        <taxon>Rhizobium</taxon>
    </lineage>
</organism>